<dbReference type="GO" id="GO:0003677">
    <property type="term" value="F:DNA binding"/>
    <property type="evidence" value="ECO:0007669"/>
    <property type="project" value="UniProtKB-KW"/>
</dbReference>
<organism evidence="9 10">
    <name type="scientific">Letharia lupina</name>
    <dbReference type="NCBI Taxonomy" id="560253"/>
    <lineage>
        <taxon>Eukaryota</taxon>
        <taxon>Fungi</taxon>
        <taxon>Dikarya</taxon>
        <taxon>Ascomycota</taxon>
        <taxon>Pezizomycotina</taxon>
        <taxon>Lecanoromycetes</taxon>
        <taxon>OSLEUM clade</taxon>
        <taxon>Lecanoromycetidae</taxon>
        <taxon>Lecanorales</taxon>
        <taxon>Lecanorineae</taxon>
        <taxon>Parmeliaceae</taxon>
        <taxon>Letharia</taxon>
    </lineage>
</organism>
<dbReference type="Pfam" id="PF00172">
    <property type="entry name" value="Zn_clus"/>
    <property type="match status" value="1"/>
</dbReference>
<feature type="domain" description="Zn(2)-C6 fungal-type" evidence="8">
    <location>
        <begin position="328"/>
        <end position="358"/>
    </location>
</feature>
<dbReference type="InterPro" id="IPR052360">
    <property type="entry name" value="Transcr_Regulatory_Proteins"/>
</dbReference>
<evidence type="ECO:0000256" key="3">
    <source>
        <dbReference type="ARBA" id="ARBA00023015"/>
    </source>
</evidence>
<protein>
    <recommendedName>
        <fullName evidence="8">Zn(2)-C6 fungal-type domain-containing protein</fullName>
    </recommendedName>
</protein>
<evidence type="ECO:0000313" key="10">
    <source>
        <dbReference type="Proteomes" id="UP000593566"/>
    </source>
</evidence>
<feature type="region of interest" description="Disordered" evidence="7">
    <location>
        <begin position="364"/>
        <end position="441"/>
    </location>
</feature>
<dbReference type="CDD" id="cd00067">
    <property type="entry name" value="GAL4"/>
    <property type="match status" value="1"/>
</dbReference>
<evidence type="ECO:0000256" key="2">
    <source>
        <dbReference type="ARBA" id="ARBA00022833"/>
    </source>
</evidence>
<dbReference type="InterPro" id="IPR001138">
    <property type="entry name" value="Zn2Cys6_DnaBD"/>
</dbReference>
<keyword evidence="5" id="KW-0804">Transcription</keyword>
<dbReference type="PROSITE" id="PS00463">
    <property type="entry name" value="ZN2_CY6_FUNGAL_1"/>
    <property type="match status" value="1"/>
</dbReference>
<gene>
    <name evidence="9" type="ORF">HO133_005500</name>
</gene>
<dbReference type="AlphaFoldDB" id="A0A8H6C939"/>
<keyword evidence="2" id="KW-0862">Zinc</keyword>
<evidence type="ECO:0000256" key="4">
    <source>
        <dbReference type="ARBA" id="ARBA00023125"/>
    </source>
</evidence>
<dbReference type="PROSITE" id="PS50048">
    <property type="entry name" value="ZN2_CY6_FUNGAL_2"/>
    <property type="match status" value="1"/>
</dbReference>
<evidence type="ECO:0000256" key="6">
    <source>
        <dbReference type="ARBA" id="ARBA00023242"/>
    </source>
</evidence>
<keyword evidence="4" id="KW-0238">DNA-binding</keyword>
<evidence type="ECO:0000313" key="9">
    <source>
        <dbReference type="EMBL" id="KAF6218956.1"/>
    </source>
</evidence>
<keyword evidence="6" id="KW-0539">Nucleus</keyword>
<feature type="compositionally biased region" description="Polar residues" evidence="7">
    <location>
        <begin position="364"/>
        <end position="379"/>
    </location>
</feature>
<feature type="compositionally biased region" description="Polar residues" evidence="7">
    <location>
        <begin position="185"/>
        <end position="197"/>
    </location>
</feature>
<dbReference type="InterPro" id="IPR036864">
    <property type="entry name" value="Zn2-C6_fun-type_DNA-bd_sf"/>
</dbReference>
<name>A0A8H6C939_9LECA</name>
<evidence type="ECO:0000259" key="8">
    <source>
        <dbReference type="PROSITE" id="PS50048"/>
    </source>
</evidence>
<dbReference type="PANTHER" id="PTHR36206">
    <property type="entry name" value="ASPERCRYPTIN BIOSYNTHESIS CLUSTER-SPECIFIC TRANSCRIPTION REGULATOR ATNN-RELATED"/>
    <property type="match status" value="1"/>
</dbReference>
<feature type="region of interest" description="Disordered" evidence="7">
    <location>
        <begin position="17"/>
        <end position="246"/>
    </location>
</feature>
<accession>A0A8H6C939</accession>
<dbReference type="RefSeq" id="XP_037148391.1">
    <property type="nucleotide sequence ID" value="XM_037296409.1"/>
</dbReference>
<keyword evidence="3" id="KW-0805">Transcription regulation</keyword>
<dbReference type="GeneID" id="59333906"/>
<evidence type="ECO:0000256" key="5">
    <source>
        <dbReference type="ARBA" id="ARBA00023163"/>
    </source>
</evidence>
<dbReference type="EMBL" id="JACCJB010000021">
    <property type="protein sequence ID" value="KAF6218956.1"/>
    <property type="molecule type" value="Genomic_DNA"/>
</dbReference>
<keyword evidence="1" id="KW-0479">Metal-binding</keyword>
<keyword evidence="10" id="KW-1185">Reference proteome</keyword>
<feature type="compositionally biased region" description="Polar residues" evidence="7">
    <location>
        <begin position="209"/>
        <end position="218"/>
    </location>
</feature>
<feature type="compositionally biased region" description="Polar residues" evidence="7">
    <location>
        <begin position="63"/>
        <end position="85"/>
    </location>
</feature>
<dbReference type="SMART" id="SM00066">
    <property type="entry name" value="GAL4"/>
    <property type="match status" value="1"/>
</dbReference>
<dbReference type="GO" id="GO:0008270">
    <property type="term" value="F:zinc ion binding"/>
    <property type="evidence" value="ECO:0007669"/>
    <property type="project" value="InterPro"/>
</dbReference>
<dbReference type="SUPFAM" id="SSF57701">
    <property type="entry name" value="Zn2/Cys6 DNA-binding domain"/>
    <property type="match status" value="1"/>
</dbReference>
<feature type="compositionally biased region" description="Low complexity" evidence="7">
    <location>
        <begin position="230"/>
        <end position="243"/>
    </location>
</feature>
<evidence type="ECO:0000256" key="7">
    <source>
        <dbReference type="SAM" id="MobiDB-lite"/>
    </source>
</evidence>
<dbReference type="Proteomes" id="UP000593566">
    <property type="component" value="Unassembled WGS sequence"/>
</dbReference>
<dbReference type="PANTHER" id="PTHR36206:SF4">
    <property type="entry name" value="HYPOTHETICAL CONSERVED PROTEIN (EUROFUNG)-RELATED"/>
    <property type="match status" value="1"/>
</dbReference>
<feature type="compositionally biased region" description="Polar residues" evidence="7">
    <location>
        <begin position="101"/>
        <end position="126"/>
    </location>
</feature>
<dbReference type="GO" id="GO:0000981">
    <property type="term" value="F:DNA-binding transcription factor activity, RNA polymerase II-specific"/>
    <property type="evidence" value="ECO:0007669"/>
    <property type="project" value="InterPro"/>
</dbReference>
<proteinExistence type="predicted"/>
<sequence>MSRTYIGPFGRILPILDGKEPEQQQLPVDETRTNMTTYQLPPPERLQFGSDTSPGFTEPMRYNTISQSRKPPRTTSPVYSEQPKSSPHKQLPPVRQLFFPPSSNIQTSQYPPQHDANLSQRPSSLPSAPRSVPDQPAPVPQYHYQSSFPQPPLPPQVQTSIGTKVLGDDLGYSPSGRQPPASPYISHQGSNATSYPTSYPAYSERPPQISYSVAQQNHHAPPSNPPLDTPQPQQVMPMNPPVQYYQEHPSDYDMSLAPISRHEQSPQAAENSVKPMARVVGETDVPGQGPSWVYEDGTTCKKIIDGEEVNAQWGVTKAGKPRKRLAIACTTCREKKIKCDPAEPKCVQCEKFGRECRFTTAFRNQRTSPESPSYHSQARTPPINIKIEPSTQPSLPSESVPASAEDQTLLKRRNSSPQISQIKIPGTGDAKYHNHKPPLKKQRSILSGALSPKAERKILPLKNRVEEAGPQKSETIHREIESKIAFDQVAPLLSAKAELRIVDELKARRDRVLRAIEQQCEDDCREGMKPCTIMLRLEIMHGGFSKPWVK</sequence>
<dbReference type="Gene3D" id="4.10.240.10">
    <property type="entry name" value="Zn(2)-C6 fungal-type DNA-binding domain"/>
    <property type="match status" value="1"/>
</dbReference>
<reference evidence="9 10" key="1">
    <citation type="journal article" date="2020" name="Genomics">
        <title>Complete, high-quality genomes from long-read metagenomic sequencing of two wolf lichen thalli reveals enigmatic genome architecture.</title>
        <authorList>
            <person name="McKenzie S.K."/>
            <person name="Walston R.F."/>
            <person name="Allen J.L."/>
        </authorList>
    </citation>
    <scope>NUCLEOTIDE SEQUENCE [LARGE SCALE GENOMIC DNA]</scope>
    <source>
        <strain evidence="9">WasteWater1</strain>
    </source>
</reference>
<evidence type="ECO:0000256" key="1">
    <source>
        <dbReference type="ARBA" id="ARBA00022723"/>
    </source>
</evidence>
<comment type="caution">
    <text evidence="9">The sequence shown here is derived from an EMBL/GenBank/DDBJ whole genome shotgun (WGS) entry which is preliminary data.</text>
</comment>